<dbReference type="Gramene" id="ABO99689">
    <property type="protein sequence ID" value="ABO99689"/>
    <property type="gene ID" value="OSTLU_89076"/>
</dbReference>
<dbReference type="InterPro" id="IPR015943">
    <property type="entry name" value="WD40/YVTN_repeat-like_dom_sf"/>
</dbReference>
<dbReference type="Pfam" id="PF23098">
    <property type="entry name" value="Beta-prop_NOL10_N"/>
    <property type="match status" value="1"/>
</dbReference>
<feature type="domain" description="Nucleolar protein 10-like second" evidence="9">
    <location>
        <begin position="373"/>
        <end position="421"/>
    </location>
</feature>
<dbReference type="SUPFAM" id="SSF50978">
    <property type="entry name" value="WD40 repeat-like"/>
    <property type="match status" value="1"/>
</dbReference>
<feature type="repeat" description="WD" evidence="6">
    <location>
        <begin position="226"/>
        <end position="267"/>
    </location>
</feature>
<dbReference type="GO" id="GO:0030686">
    <property type="term" value="C:90S preribosome"/>
    <property type="evidence" value="ECO:0007669"/>
    <property type="project" value="TreeGrafter"/>
</dbReference>
<feature type="region of interest" description="Disordered" evidence="7">
    <location>
        <begin position="574"/>
        <end position="684"/>
    </location>
</feature>
<dbReference type="GO" id="GO:0032040">
    <property type="term" value="C:small-subunit processome"/>
    <property type="evidence" value="ECO:0007669"/>
    <property type="project" value="TreeGrafter"/>
</dbReference>
<dbReference type="STRING" id="436017.A4S756"/>
<reference evidence="11 12" key="1">
    <citation type="journal article" date="2007" name="Proc. Natl. Acad. Sci. U.S.A.">
        <title>The tiny eukaryote Ostreococcus provides genomic insights into the paradox of plankton speciation.</title>
        <authorList>
            <person name="Palenik B."/>
            <person name="Grimwood J."/>
            <person name="Aerts A."/>
            <person name="Rouze P."/>
            <person name="Salamov A."/>
            <person name="Putnam N."/>
            <person name="Dupont C."/>
            <person name="Jorgensen R."/>
            <person name="Derelle E."/>
            <person name="Rombauts S."/>
            <person name="Zhou K."/>
            <person name="Otillar R."/>
            <person name="Merchant S.S."/>
            <person name="Podell S."/>
            <person name="Gaasterland T."/>
            <person name="Napoli C."/>
            <person name="Gendler K."/>
            <person name="Manuell A."/>
            <person name="Tai V."/>
            <person name="Vallon O."/>
            <person name="Piganeau G."/>
            <person name="Jancek S."/>
            <person name="Heijde M."/>
            <person name="Jabbari K."/>
            <person name="Bowler C."/>
            <person name="Lohr M."/>
            <person name="Robbens S."/>
            <person name="Werner G."/>
            <person name="Dubchak I."/>
            <person name="Pazour G.J."/>
            <person name="Ren Q."/>
            <person name="Paulsen I."/>
            <person name="Delwiche C."/>
            <person name="Schmutz J."/>
            <person name="Rokhsar D."/>
            <person name="Van de Peer Y."/>
            <person name="Moreau H."/>
            <person name="Grigoriev I.V."/>
        </authorList>
    </citation>
    <scope>NUCLEOTIDE SEQUENCE [LARGE SCALE GENOMIC DNA]</scope>
    <source>
        <strain evidence="11 12">CCE9901</strain>
    </source>
</reference>
<dbReference type="InterPro" id="IPR056550">
    <property type="entry name" value="NOL10_2nd"/>
</dbReference>
<evidence type="ECO:0000313" key="11">
    <source>
        <dbReference type="EMBL" id="ABO99689.1"/>
    </source>
</evidence>
<keyword evidence="3 6" id="KW-0853">WD repeat</keyword>
<evidence type="ECO:0000313" key="12">
    <source>
        <dbReference type="Proteomes" id="UP000001568"/>
    </source>
</evidence>
<evidence type="ECO:0000259" key="10">
    <source>
        <dbReference type="Pfam" id="PF23098"/>
    </source>
</evidence>
<evidence type="ECO:0000256" key="5">
    <source>
        <dbReference type="ARBA" id="ARBA00023242"/>
    </source>
</evidence>
<evidence type="ECO:0000259" key="8">
    <source>
        <dbReference type="Pfam" id="PF08159"/>
    </source>
</evidence>
<feature type="domain" description="NUC153" evidence="8">
    <location>
        <begin position="492"/>
        <end position="519"/>
    </location>
</feature>
<dbReference type="InterPro" id="IPR056551">
    <property type="entry name" value="Beta-prop_NOL10_N"/>
</dbReference>
<dbReference type="GeneID" id="5005543"/>
<organism evidence="11 12">
    <name type="scientific">Ostreococcus lucimarinus (strain CCE9901)</name>
    <dbReference type="NCBI Taxonomy" id="436017"/>
    <lineage>
        <taxon>Eukaryota</taxon>
        <taxon>Viridiplantae</taxon>
        <taxon>Chlorophyta</taxon>
        <taxon>Mamiellophyceae</taxon>
        <taxon>Mamiellales</taxon>
        <taxon>Bathycoccaceae</taxon>
        <taxon>Ostreococcus</taxon>
    </lineage>
</organism>
<feature type="region of interest" description="Disordered" evidence="7">
    <location>
        <begin position="537"/>
        <end position="561"/>
    </location>
</feature>
<dbReference type="EMBL" id="CP000594">
    <property type="protein sequence ID" value="ABO99689.1"/>
    <property type="molecule type" value="Genomic_DNA"/>
</dbReference>
<feature type="compositionally biased region" description="Basic and acidic residues" evidence="7">
    <location>
        <begin position="574"/>
        <end position="599"/>
    </location>
</feature>
<dbReference type="SMART" id="SM00320">
    <property type="entry name" value="WD40"/>
    <property type="match status" value="3"/>
</dbReference>
<dbReference type="InterPro" id="IPR040382">
    <property type="entry name" value="NOL10/Enp2"/>
</dbReference>
<dbReference type="Pfam" id="PF23097">
    <property type="entry name" value="NOL10_2nd"/>
    <property type="match status" value="1"/>
</dbReference>
<keyword evidence="4" id="KW-0677">Repeat</keyword>
<dbReference type="InterPro" id="IPR036322">
    <property type="entry name" value="WD40_repeat_dom_sf"/>
</dbReference>
<dbReference type="InterPro" id="IPR012580">
    <property type="entry name" value="NUC153"/>
</dbReference>
<feature type="domain" description="Nucleolar protein 10-like N-terminal" evidence="10">
    <location>
        <begin position="15"/>
        <end position="370"/>
    </location>
</feature>
<proteinExistence type="inferred from homology"/>
<dbReference type="GO" id="GO:0000462">
    <property type="term" value="P:maturation of SSU-rRNA from tricistronic rRNA transcript (SSU-rRNA, 5.8S rRNA, LSU-rRNA)"/>
    <property type="evidence" value="ECO:0007669"/>
    <property type="project" value="TreeGrafter"/>
</dbReference>
<evidence type="ECO:0000256" key="7">
    <source>
        <dbReference type="SAM" id="MobiDB-lite"/>
    </source>
</evidence>
<protein>
    <submittedName>
        <fullName evidence="11">Uncharacterized protein</fullName>
    </submittedName>
</protein>
<evidence type="ECO:0000256" key="4">
    <source>
        <dbReference type="ARBA" id="ARBA00022737"/>
    </source>
</evidence>
<dbReference type="eggNOG" id="KOG2321">
    <property type="taxonomic scope" value="Eukaryota"/>
</dbReference>
<comment type="subcellular location">
    <subcellularLocation>
        <location evidence="1">Nucleus</location>
        <location evidence="1">Nucleolus</location>
    </subcellularLocation>
</comment>
<dbReference type="InterPro" id="IPR001680">
    <property type="entry name" value="WD40_rpt"/>
</dbReference>
<dbReference type="RefSeq" id="XP_001421396.1">
    <property type="nucleotide sequence ID" value="XM_001421359.1"/>
</dbReference>
<evidence type="ECO:0000256" key="6">
    <source>
        <dbReference type="PROSITE-ProRule" id="PRU00221"/>
    </source>
</evidence>
<evidence type="ECO:0000256" key="3">
    <source>
        <dbReference type="ARBA" id="ARBA00022574"/>
    </source>
</evidence>
<dbReference type="PANTHER" id="PTHR14927">
    <property type="entry name" value="NUCLEOLAR PROTEIN 10"/>
    <property type="match status" value="1"/>
</dbReference>
<dbReference type="PANTHER" id="PTHR14927:SF0">
    <property type="entry name" value="NUCLEOLAR PROTEIN 10"/>
    <property type="match status" value="1"/>
</dbReference>
<sequence>MTSLDGGAIKLRELNGVKVYEVSAARAAPEWAKLEKSTRKLRKNVEYQRRIELVQDLNFPASSGRCKVTADGRYAIVSGLHPPQVKCYDLSQLSAKWSRGLDAEVVDFQCLSDDYSKLAFLCADRSIRFHAKFGAYYQTRTPKQGRDLAYSENTGDLCVVGSSSEVWRLNLEQGRFLQPLESACEELNVCGISPTHGLFAAGSGDGELECFDLRARKSCATMRVCDQRDEGGVTSLRFDPNGLQIAVGSEGGYIRLYDLRSSRPLRVKDHMNGFPIIDLKYHTSVDGTRRVVSTDKKIVKVWDERTGTPYTSIEPGYEINDLCMWDKTGLMMMTQEHTQMSVYFTPALGAAPKWCSFLENLTEEMEEQQQETLYDDYRFVTKEELDKLHLSHLIGTKMLRAYMHGYFMDNRLYGKAKAIAEPFSYEDFKKKKIKEKLEEERTSRITVKKKAPKVNAMLAARIGTAEREDVEGVDEDGDDVGVVAPGGSLLDDDRFAAMFKDEQFEINEDDEAFKALHPNAPKLKKNERKEILEDHFELVSDDEGDADGGDEVDDDDANEPKMYAAKDEFHANAFKDGRATKADLPLQERAKLERAQEKTKRARVTGNREAFFDASAPKSESMKRLGKARTADEYGVDEGLRAEGAWKEQVSGHARGKRRGMDGVLGKMDKANKGGPPRRGKGKK</sequence>
<dbReference type="OrthoDB" id="273340at2759"/>
<keyword evidence="12" id="KW-1185">Reference proteome</keyword>
<dbReference type="PROSITE" id="PS50082">
    <property type="entry name" value="WD_REPEATS_2"/>
    <property type="match status" value="1"/>
</dbReference>
<dbReference type="HOGENOM" id="CLU_009923_0_2_1"/>
<evidence type="ECO:0000256" key="2">
    <source>
        <dbReference type="ARBA" id="ARBA00005264"/>
    </source>
</evidence>
<dbReference type="Gene3D" id="2.130.10.10">
    <property type="entry name" value="YVTN repeat-like/Quinoprotein amine dehydrogenase"/>
    <property type="match status" value="1"/>
</dbReference>
<evidence type="ECO:0000259" key="9">
    <source>
        <dbReference type="Pfam" id="PF23097"/>
    </source>
</evidence>
<dbReference type="Pfam" id="PF08159">
    <property type="entry name" value="NUC153"/>
    <property type="match status" value="1"/>
</dbReference>
<dbReference type="AlphaFoldDB" id="A4S756"/>
<dbReference type="KEGG" id="olu:OSTLU_89076"/>
<comment type="similarity">
    <text evidence="2">Belongs to the WD repeat NOL10/ENP2 family.</text>
</comment>
<gene>
    <name evidence="11" type="ORF">OSTLU_89076</name>
</gene>
<feature type="compositionally biased region" description="Acidic residues" evidence="7">
    <location>
        <begin position="539"/>
        <end position="557"/>
    </location>
</feature>
<accession>A4S756</accession>
<evidence type="ECO:0000256" key="1">
    <source>
        <dbReference type="ARBA" id="ARBA00004604"/>
    </source>
</evidence>
<dbReference type="Proteomes" id="UP000001568">
    <property type="component" value="Chromosome 14"/>
</dbReference>
<dbReference type="OMA" id="GYFMDVR"/>
<name>A4S756_OSTLU</name>
<keyword evidence="5" id="KW-0539">Nucleus</keyword>